<protein>
    <recommendedName>
        <fullName evidence="2">TNase-like domain-containing protein</fullName>
    </recommendedName>
</protein>
<dbReference type="Proteomes" id="UP001500212">
    <property type="component" value="Unassembled WGS sequence"/>
</dbReference>
<name>A0ABP8TN49_9ACTN</name>
<feature type="signal peptide" evidence="1">
    <location>
        <begin position="1"/>
        <end position="27"/>
    </location>
</feature>
<evidence type="ECO:0000313" key="3">
    <source>
        <dbReference type="EMBL" id="GAA4609494.1"/>
    </source>
</evidence>
<dbReference type="InterPro" id="IPR002071">
    <property type="entry name" value="Thermonucl_AS"/>
</dbReference>
<comment type="caution">
    <text evidence="3">The sequence shown here is derived from an EMBL/GenBank/DDBJ whole genome shotgun (WGS) entry which is preliminary data.</text>
</comment>
<organism evidence="3 4">
    <name type="scientific">Actinoallomurus liliacearum</name>
    <dbReference type="NCBI Taxonomy" id="1080073"/>
    <lineage>
        <taxon>Bacteria</taxon>
        <taxon>Bacillati</taxon>
        <taxon>Actinomycetota</taxon>
        <taxon>Actinomycetes</taxon>
        <taxon>Streptosporangiales</taxon>
        <taxon>Thermomonosporaceae</taxon>
        <taxon>Actinoallomurus</taxon>
    </lineage>
</organism>
<dbReference type="SUPFAM" id="SSF50199">
    <property type="entry name" value="Staphylococcal nuclease"/>
    <property type="match status" value="1"/>
</dbReference>
<dbReference type="RefSeq" id="WP_345355601.1">
    <property type="nucleotide sequence ID" value="NZ_BAABHJ010000008.1"/>
</dbReference>
<evidence type="ECO:0000259" key="2">
    <source>
        <dbReference type="PROSITE" id="PS50830"/>
    </source>
</evidence>
<evidence type="ECO:0000256" key="1">
    <source>
        <dbReference type="SAM" id="SignalP"/>
    </source>
</evidence>
<dbReference type="SMART" id="SM00318">
    <property type="entry name" value="SNc"/>
    <property type="match status" value="1"/>
</dbReference>
<dbReference type="PROSITE" id="PS50830">
    <property type="entry name" value="TNASE_3"/>
    <property type="match status" value="1"/>
</dbReference>
<evidence type="ECO:0000313" key="4">
    <source>
        <dbReference type="Proteomes" id="UP001500212"/>
    </source>
</evidence>
<keyword evidence="1" id="KW-0732">Signal</keyword>
<dbReference type="PROSITE" id="PS01123">
    <property type="entry name" value="TNASE_1"/>
    <property type="match status" value="1"/>
</dbReference>
<feature type="domain" description="TNase-like" evidence="2">
    <location>
        <begin position="47"/>
        <end position="177"/>
    </location>
</feature>
<dbReference type="InterPro" id="IPR035437">
    <property type="entry name" value="SNase_OB-fold_sf"/>
</dbReference>
<reference evidence="4" key="1">
    <citation type="journal article" date="2019" name="Int. J. Syst. Evol. Microbiol.">
        <title>The Global Catalogue of Microorganisms (GCM) 10K type strain sequencing project: providing services to taxonomists for standard genome sequencing and annotation.</title>
        <authorList>
            <consortium name="The Broad Institute Genomics Platform"/>
            <consortium name="The Broad Institute Genome Sequencing Center for Infectious Disease"/>
            <person name="Wu L."/>
            <person name="Ma J."/>
        </authorList>
    </citation>
    <scope>NUCLEOTIDE SEQUENCE [LARGE SCALE GENOMIC DNA]</scope>
    <source>
        <strain evidence="4">JCM 17938</strain>
    </source>
</reference>
<gene>
    <name evidence="3" type="ORF">GCM10023195_38350</name>
</gene>
<proteinExistence type="predicted"/>
<dbReference type="Gene3D" id="2.40.50.90">
    <property type="match status" value="1"/>
</dbReference>
<feature type="chain" id="PRO_5045668352" description="TNase-like domain-containing protein" evidence="1">
    <location>
        <begin position="28"/>
        <end position="179"/>
    </location>
</feature>
<sequence length="179" mass="18745">MRRWALAGGGALAALCGVLATAPGRTAARLPEGVAESGAVGLGPPPEAGGARVLRVVDGDTLVMRIGGRSRRVRLIGVDAPESWARHDCFGVEASRALRRLAPVGAEVRVVADREPYDHFGRRLLHVWTGNGRLVTADLVRSGFARTLVIPPNTRYAAVLGAAEAVARRAGAGLWGACR</sequence>
<keyword evidence="4" id="KW-1185">Reference proteome</keyword>
<dbReference type="InterPro" id="IPR016071">
    <property type="entry name" value="Staphylococal_nuclease_OB-fold"/>
</dbReference>
<accession>A0ABP8TN49</accession>
<dbReference type="EMBL" id="BAABHJ010000008">
    <property type="protein sequence ID" value="GAA4609494.1"/>
    <property type="molecule type" value="Genomic_DNA"/>
</dbReference>
<dbReference type="Pfam" id="PF00565">
    <property type="entry name" value="SNase"/>
    <property type="match status" value="1"/>
</dbReference>